<dbReference type="GO" id="GO:0004252">
    <property type="term" value="F:serine-type endopeptidase activity"/>
    <property type="evidence" value="ECO:0007669"/>
    <property type="project" value="TreeGrafter"/>
</dbReference>
<dbReference type="PANTHER" id="PTHR42776">
    <property type="entry name" value="SERINE PEPTIDASE S9 FAMILY MEMBER"/>
    <property type="match status" value="1"/>
</dbReference>
<evidence type="ECO:0000256" key="2">
    <source>
        <dbReference type="SAM" id="SignalP"/>
    </source>
</evidence>
<protein>
    <submittedName>
        <fullName evidence="4">Peptidase</fullName>
    </submittedName>
</protein>
<reference evidence="5" key="1">
    <citation type="submission" date="2018-11" db="EMBL/GenBank/DDBJ databases">
        <title>Proposal to divide the Flavobacteriaceae and reorganize its genera based on Amino Acid Identity values calculated from whole genome sequences.</title>
        <authorList>
            <person name="Nicholson A.C."/>
            <person name="Gulvik C.A."/>
            <person name="Whitney A.M."/>
            <person name="Humrighouse B.W."/>
            <person name="Bell M."/>
            <person name="Holmes B."/>
            <person name="Steigerwalt A."/>
            <person name="Villarma A."/>
            <person name="Sheth M."/>
            <person name="Batra D."/>
            <person name="Pryor J."/>
            <person name="Bernardet J.-F."/>
            <person name="Hugo C."/>
            <person name="Kampfer P."/>
            <person name="Newman J."/>
            <person name="Mcquiston J.R."/>
        </authorList>
    </citation>
    <scope>NUCLEOTIDE SEQUENCE [LARGE SCALE GENOMIC DNA]</scope>
    <source>
        <strain evidence="5">DSM 22165</strain>
    </source>
</reference>
<dbReference type="Pfam" id="PF00326">
    <property type="entry name" value="Peptidase_S9"/>
    <property type="match status" value="1"/>
</dbReference>
<dbReference type="GO" id="GO:0006508">
    <property type="term" value="P:proteolysis"/>
    <property type="evidence" value="ECO:0007669"/>
    <property type="project" value="InterPro"/>
</dbReference>
<reference evidence="5" key="2">
    <citation type="submission" date="2018-11" db="EMBL/GenBank/DDBJ databases">
        <title>Proposal to divide the Flavobacteriaceae and reorganize its genera based on Amino Acid Identity values calculated from whole genome sequences.</title>
        <authorList>
            <person name="Nicholson A.C."/>
            <person name="Gulvik C.A."/>
            <person name="Whitney A.M."/>
            <person name="Humrighouse B.W."/>
            <person name="Bell M."/>
            <person name="Holmes B."/>
            <person name="Steigerwalt A."/>
            <person name="Villarma A."/>
            <person name="Sheth M."/>
            <person name="Batra D."/>
            <person name="Pryor J."/>
            <person name="Bernardet J.-F."/>
            <person name="Hugo C."/>
            <person name="Kampfer P."/>
            <person name="Newman J."/>
            <person name="Mcquiston J."/>
        </authorList>
    </citation>
    <scope>NUCLEOTIDE SEQUENCE [LARGE SCALE GENOMIC DNA]</scope>
    <source>
        <strain evidence="5">DSM 22165</strain>
    </source>
</reference>
<keyword evidence="1" id="KW-0378">Hydrolase</keyword>
<dbReference type="PANTHER" id="PTHR42776:SF27">
    <property type="entry name" value="DIPEPTIDYL PEPTIDASE FAMILY MEMBER 6"/>
    <property type="match status" value="1"/>
</dbReference>
<evidence type="ECO:0000313" key="5">
    <source>
        <dbReference type="Proteomes" id="UP000267623"/>
    </source>
</evidence>
<proteinExistence type="predicted"/>
<dbReference type="Gene3D" id="3.40.50.1820">
    <property type="entry name" value="alpha/beta hydrolase"/>
    <property type="match status" value="1"/>
</dbReference>
<comment type="caution">
    <text evidence="4">The sequence shown here is derived from an EMBL/GenBank/DDBJ whole genome shotgun (WGS) entry which is preliminary data.</text>
</comment>
<feature type="domain" description="Peptidase S9 prolyl oligopeptidase catalytic" evidence="3">
    <location>
        <begin position="113"/>
        <end position="303"/>
    </location>
</feature>
<dbReference type="SUPFAM" id="SSF53474">
    <property type="entry name" value="alpha/beta-Hydrolases"/>
    <property type="match status" value="1"/>
</dbReference>
<evidence type="ECO:0000259" key="3">
    <source>
        <dbReference type="Pfam" id="PF00326"/>
    </source>
</evidence>
<accession>A0A3N0XAZ9</accession>
<evidence type="ECO:0000313" key="4">
    <source>
        <dbReference type="EMBL" id="ROI14520.1"/>
    </source>
</evidence>
<gene>
    <name evidence="4" type="ORF">EGH73_02820</name>
</gene>
<feature type="chain" id="PRO_5018321292" evidence="2">
    <location>
        <begin position="22"/>
        <end position="304"/>
    </location>
</feature>
<dbReference type="InterPro" id="IPR029058">
    <property type="entry name" value="AB_hydrolase_fold"/>
</dbReference>
<dbReference type="InterPro" id="IPR001375">
    <property type="entry name" value="Peptidase_S9_cat"/>
</dbReference>
<dbReference type="EMBL" id="RJTU01000018">
    <property type="protein sequence ID" value="ROI14520.1"/>
    <property type="molecule type" value="Genomic_DNA"/>
</dbReference>
<dbReference type="Proteomes" id="UP000267623">
    <property type="component" value="Unassembled WGS sequence"/>
</dbReference>
<dbReference type="RefSeq" id="WP_123280591.1">
    <property type="nucleotide sequence ID" value="NZ_DALZAR010000002.1"/>
</dbReference>
<keyword evidence="2" id="KW-0732">Signal</keyword>
<sequence length="304" mass="34665">MKRLFYLYLLFLSGLFNSQNSLVNLEQTFPEKFEEYIIKNKNGKSVYKEEYKYLDSVNIYGYNYQSYDNLKIRGFLIEPKAKGTYPVIIFNRGGNKELGAVTIPTLTNFLSKIAAKGFVVIGSQLRGSGRSEGKDEFGGKDIGDVLEIFEVINHQNNADSNKIGMLGVSRGSMTNFLLLKETDKVKANVTIGGIADLNQKDRPEMYELYKELIPDFDKNPQKELDKRSSLLAIPLIKNKQLKNFIIHGANDERVNVNNAFLLFEKLKSNNFSTRLLVYEDANHGINNNTDNLISQIIHYFKETL</sequence>
<name>A0A3N0XAZ9_9FLAO</name>
<organism evidence="4 5">
    <name type="scientific">Epilithonimonas hominis</name>
    <dbReference type="NCBI Taxonomy" id="420404"/>
    <lineage>
        <taxon>Bacteria</taxon>
        <taxon>Pseudomonadati</taxon>
        <taxon>Bacteroidota</taxon>
        <taxon>Flavobacteriia</taxon>
        <taxon>Flavobacteriales</taxon>
        <taxon>Weeksellaceae</taxon>
        <taxon>Chryseobacterium group</taxon>
        <taxon>Epilithonimonas</taxon>
    </lineage>
</organism>
<feature type="signal peptide" evidence="2">
    <location>
        <begin position="1"/>
        <end position="21"/>
    </location>
</feature>
<dbReference type="AlphaFoldDB" id="A0A3N0XAZ9"/>
<evidence type="ECO:0000256" key="1">
    <source>
        <dbReference type="ARBA" id="ARBA00022801"/>
    </source>
</evidence>